<gene>
    <name evidence="2" type="ORF">E3P99_01650</name>
</gene>
<sequence>MIEFVRALNNFNADGFLPLTHNGDVIGYINRHFLDFVQIAPFAVTENAVVYKHSTVEDDSVMINSHFKALKDNSRTPSELRDELSGWRNEEYGVYSSTNQLLFRLERAAAGILGIPTYGIHVNGYTPTYNLWIPRRARTKQTYPGMLDNTVAGGIAFGDSVLHTVMKECAEEANLEHEVIRSSLKSAGVVTYFYRKNGLFAQPEIQFIFDLLLDDSVTPAPNDGEVEAFYKMTVEQATQYLQDHQFKPNCALVLIDFFVRHGFISPDADEYIELNQNMHRVLPLSNIFTPRQMKLT</sequence>
<dbReference type="Proteomes" id="UP000310189">
    <property type="component" value="Unassembled WGS sequence"/>
</dbReference>
<accession>A0A4T0FNT5</accession>
<dbReference type="PANTHER" id="PTHR13622">
    <property type="entry name" value="THIAMIN PYROPHOSPHOKINASE"/>
    <property type="match status" value="1"/>
</dbReference>
<protein>
    <recommendedName>
        <fullName evidence="1">Nudix hydrolase domain-containing protein</fullName>
    </recommendedName>
</protein>
<dbReference type="PROSITE" id="PS51462">
    <property type="entry name" value="NUDIX"/>
    <property type="match status" value="1"/>
</dbReference>
<name>A0A4T0FNT5_9BASI</name>
<dbReference type="InterPro" id="IPR031804">
    <property type="entry name" value="DUF4743"/>
</dbReference>
<dbReference type="Gene3D" id="3.90.79.10">
    <property type="entry name" value="Nucleoside Triphosphate Pyrophosphohydrolase"/>
    <property type="match status" value="1"/>
</dbReference>
<dbReference type="GO" id="GO:0044715">
    <property type="term" value="F:8-oxo-dGDP phosphatase activity"/>
    <property type="evidence" value="ECO:0007669"/>
    <property type="project" value="TreeGrafter"/>
</dbReference>
<organism evidence="2 3">
    <name type="scientific">Wallemia hederae</name>
    <dbReference type="NCBI Taxonomy" id="1540922"/>
    <lineage>
        <taxon>Eukaryota</taxon>
        <taxon>Fungi</taxon>
        <taxon>Dikarya</taxon>
        <taxon>Basidiomycota</taxon>
        <taxon>Wallemiomycotina</taxon>
        <taxon>Wallemiomycetes</taxon>
        <taxon>Wallemiales</taxon>
        <taxon>Wallemiaceae</taxon>
        <taxon>Wallemia</taxon>
    </lineage>
</organism>
<evidence type="ECO:0000313" key="2">
    <source>
        <dbReference type="EMBL" id="TIA90317.1"/>
    </source>
</evidence>
<dbReference type="Pfam" id="PF00293">
    <property type="entry name" value="NUDIX"/>
    <property type="match status" value="1"/>
</dbReference>
<dbReference type="EMBL" id="SPNW01000020">
    <property type="protein sequence ID" value="TIA90317.1"/>
    <property type="molecule type" value="Genomic_DNA"/>
</dbReference>
<dbReference type="InterPro" id="IPR015797">
    <property type="entry name" value="NUDIX_hydrolase-like_dom_sf"/>
</dbReference>
<dbReference type="FunFam" id="3.90.79.10:FF:000019">
    <property type="entry name" value="Thiamin pyrophosphokinase, putative"/>
    <property type="match status" value="1"/>
</dbReference>
<dbReference type="PANTHER" id="PTHR13622:SF8">
    <property type="entry name" value="THIAMIN PYROPHOSPHOKINASE 1"/>
    <property type="match status" value="1"/>
</dbReference>
<dbReference type="CDD" id="cd03676">
    <property type="entry name" value="NUDIX_Tnr3_like"/>
    <property type="match status" value="1"/>
</dbReference>
<proteinExistence type="predicted"/>
<reference evidence="2 3" key="1">
    <citation type="submission" date="2019-03" db="EMBL/GenBank/DDBJ databases">
        <title>Sequencing 23 genomes of Wallemia ichthyophaga.</title>
        <authorList>
            <person name="Gostincar C."/>
        </authorList>
    </citation>
    <scope>NUCLEOTIDE SEQUENCE [LARGE SCALE GENOMIC DNA]</scope>
    <source>
        <strain evidence="2 3">EXF-5753</strain>
    </source>
</reference>
<keyword evidence="3" id="KW-1185">Reference proteome</keyword>
<comment type="caution">
    <text evidence="2">The sequence shown here is derived from an EMBL/GenBank/DDBJ whole genome shotgun (WGS) entry which is preliminary data.</text>
</comment>
<feature type="domain" description="Nudix hydrolase" evidence="1">
    <location>
        <begin position="105"/>
        <end position="256"/>
    </location>
</feature>
<dbReference type="Pfam" id="PF15916">
    <property type="entry name" value="DUF4743"/>
    <property type="match status" value="1"/>
</dbReference>
<dbReference type="SUPFAM" id="SSF55811">
    <property type="entry name" value="Nudix"/>
    <property type="match status" value="1"/>
</dbReference>
<evidence type="ECO:0000313" key="3">
    <source>
        <dbReference type="Proteomes" id="UP000310189"/>
    </source>
</evidence>
<dbReference type="InterPro" id="IPR000086">
    <property type="entry name" value="NUDIX_hydrolase_dom"/>
</dbReference>
<dbReference type="OrthoDB" id="10261522at2759"/>
<dbReference type="AlphaFoldDB" id="A0A4T0FNT5"/>
<evidence type="ECO:0000259" key="1">
    <source>
        <dbReference type="PROSITE" id="PS51462"/>
    </source>
</evidence>